<dbReference type="Proteomes" id="UP000460718">
    <property type="component" value="Unassembled WGS sequence"/>
</dbReference>
<dbReference type="EMBL" id="QXGE01002920">
    <property type="protein sequence ID" value="KAE9278269.1"/>
    <property type="molecule type" value="Genomic_DNA"/>
</dbReference>
<dbReference type="AlphaFoldDB" id="A0A6A3I2E4"/>
<dbReference type="EMBL" id="QXGF01002898">
    <property type="protein sequence ID" value="KAE8923041.1"/>
    <property type="molecule type" value="Genomic_DNA"/>
</dbReference>
<evidence type="ECO:0000313" key="16">
    <source>
        <dbReference type="Proteomes" id="UP000441208"/>
    </source>
</evidence>
<dbReference type="Proteomes" id="UP000440732">
    <property type="component" value="Unassembled WGS sequence"/>
</dbReference>
<feature type="region of interest" description="Disordered" evidence="1">
    <location>
        <begin position="27"/>
        <end position="52"/>
    </location>
</feature>
<dbReference type="EMBL" id="QXGA01003482">
    <property type="protein sequence ID" value="KAE9082752.1"/>
    <property type="molecule type" value="Genomic_DNA"/>
</dbReference>
<name>A0A6A3I2E4_9STRA</name>
<sequence>MYAFKAFLPWNPLVAVTVPSLSSHARSLAGRASTARSQVVSHNTRHSPSAKK</sequence>
<evidence type="ECO:0000313" key="13">
    <source>
        <dbReference type="Proteomes" id="UP000437068"/>
    </source>
</evidence>
<evidence type="ECO:0000313" key="2">
    <source>
        <dbReference type="EMBL" id="KAE8923041.1"/>
    </source>
</evidence>
<dbReference type="Proteomes" id="UP000433483">
    <property type="component" value="Unassembled WGS sequence"/>
</dbReference>
<dbReference type="EMBL" id="QXFZ01000274">
    <property type="protein sequence ID" value="KAE9123529.1"/>
    <property type="molecule type" value="Genomic_DNA"/>
</dbReference>
<evidence type="ECO:0000313" key="17">
    <source>
        <dbReference type="Proteomes" id="UP000460718"/>
    </source>
</evidence>
<protein>
    <submittedName>
        <fullName evidence="3">Uncharacterized protein</fullName>
    </submittedName>
</protein>
<evidence type="ECO:0000313" key="8">
    <source>
        <dbReference type="EMBL" id="KAE9180823.1"/>
    </source>
</evidence>
<accession>A0A6A3I2E4</accession>
<dbReference type="Proteomes" id="UP000437068">
    <property type="component" value="Unassembled WGS sequence"/>
</dbReference>
<evidence type="ECO:0000313" key="12">
    <source>
        <dbReference type="Proteomes" id="UP000433483"/>
    </source>
</evidence>
<evidence type="ECO:0000313" key="9">
    <source>
        <dbReference type="EMBL" id="KAE9183003.1"/>
    </source>
</evidence>
<dbReference type="Proteomes" id="UP000429523">
    <property type="component" value="Unassembled WGS sequence"/>
</dbReference>
<evidence type="ECO:0000313" key="10">
    <source>
        <dbReference type="EMBL" id="KAE9278269.1"/>
    </source>
</evidence>
<evidence type="ECO:0000313" key="5">
    <source>
        <dbReference type="EMBL" id="KAE9082752.1"/>
    </source>
</evidence>
<keyword evidence="12" id="KW-1185">Reference proteome</keyword>
<gene>
    <name evidence="10" type="ORF">PF001_g25242</name>
    <name evidence="9" type="ORF">PF002_g26829</name>
    <name evidence="8" type="ORF">PF004_g24728</name>
    <name evidence="7" type="ORF">PF005_g25847</name>
    <name evidence="5" type="ORF">PF006_g26834</name>
    <name evidence="6" type="ORF">PF007_g7014</name>
    <name evidence="2" type="ORF">PF009_g26702</name>
    <name evidence="4" type="ORF">PF010_g25407</name>
    <name evidence="3" type="ORF">PF011_g24820</name>
</gene>
<proteinExistence type="predicted"/>
<evidence type="ECO:0000313" key="7">
    <source>
        <dbReference type="EMBL" id="KAE9174461.1"/>
    </source>
</evidence>
<comment type="caution">
    <text evidence="3">The sequence shown here is derived from an EMBL/GenBank/DDBJ whole genome shotgun (WGS) entry which is preliminary data.</text>
</comment>
<feature type="compositionally biased region" description="Basic residues" evidence="1">
    <location>
        <begin position="43"/>
        <end position="52"/>
    </location>
</feature>
<dbReference type="EMBL" id="QXFW01002896">
    <property type="protein sequence ID" value="KAE8974544.1"/>
    <property type="molecule type" value="Genomic_DNA"/>
</dbReference>
<evidence type="ECO:0000313" key="6">
    <source>
        <dbReference type="EMBL" id="KAE9123529.1"/>
    </source>
</evidence>
<evidence type="ECO:0000313" key="14">
    <source>
        <dbReference type="Proteomes" id="UP000440367"/>
    </source>
</evidence>
<dbReference type="EMBL" id="QXFX01002912">
    <property type="protein sequence ID" value="KAE9072634.1"/>
    <property type="molecule type" value="Genomic_DNA"/>
</dbReference>
<dbReference type="Proteomes" id="UP000488956">
    <property type="component" value="Unassembled WGS sequence"/>
</dbReference>
<dbReference type="EMBL" id="QXGD01002885">
    <property type="protein sequence ID" value="KAE9183003.1"/>
    <property type="molecule type" value="Genomic_DNA"/>
</dbReference>
<organism evidence="3 17">
    <name type="scientific">Phytophthora fragariae</name>
    <dbReference type="NCBI Taxonomy" id="53985"/>
    <lineage>
        <taxon>Eukaryota</taxon>
        <taxon>Sar</taxon>
        <taxon>Stramenopiles</taxon>
        <taxon>Oomycota</taxon>
        <taxon>Peronosporomycetes</taxon>
        <taxon>Peronosporales</taxon>
        <taxon>Peronosporaceae</taxon>
        <taxon>Phytophthora</taxon>
    </lineage>
</organism>
<reference evidence="17 18" key="1">
    <citation type="submission" date="2018-09" db="EMBL/GenBank/DDBJ databases">
        <title>Genomic investigation of the strawberry pathogen Phytophthora fragariae indicates pathogenicity is determined by transcriptional variation in three key races.</title>
        <authorList>
            <person name="Adams T.M."/>
            <person name="Armitage A.D."/>
            <person name="Sobczyk M.K."/>
            <person name="Bates H.J."/>
            <person name="Dunwell J.M."/>
            <person name="Nellist C.F."/>
            <person name="Harrison R.J."/>
        </authorList>
    </citation>
    <scope>NUCLEOTIDE SEQUENCE [LARGE SCALE GENOMIC DNA]</scope>
    <source>
        <strain evidence="10 13">A4</strain>
        <strain evidence="9 14">BC-1</strain>
        <strain evidence="8 18">BC-23</strain>
        <strain evidence="7 12">NOV-27</strain>
        <strain evidence="5 15">NOV-5</strain>
        <strain evidence="6 16">NOV-71</strain>
        <strain evidence="2 11">NOV-9</strain>
        <strain evidence="4 19">ONT-3</strain>
        <strain evidence="3 17">SCRP245</strain>
    </source>
</reference>
<evidence type="ECO:0000313" key="3">
    <source>
        <dbReference type="EMBL" id="KAE8974544.1"/>
    </source>
</evidence>
<evidence type="ECO:0000313" key="11">
    <source>
        <dbReference type="Proteomes" id="UP000429523"/>
    </source>
</evidence>
<dbReference type="Proteomes" id="UP000440367">
    <property type="component" value="Unassembled WGS sequence"/>
</dbReference>
<evidence type="ECO:0000256" key="1">
    <source>
        <dbReference type="SAM" id="MobiDB-lite"/>
    </source>
</evidence>
<dbReference type="EMBL" id="QXGB01002865">
    <property type="protein sequence ID" value="KAE9174461.1"/>
    <property type="molecule type" value="Genomic_DNA"/>
</dbReference>
<dbReference type="Proteomes" id="UP000476176">
    <property type="component" value="Unassembled WGS sequence"/>
</dbReference>
<evidence type="ECO:0000313" key="15">
    <source>
        <dbReference type="Proteomes" id="UP000440732"/>
    </source>
</evidence>
<dbReference type="EMBL" id="QXGC01002876">
    <property type="protein sequence ID" value="KAE9180823.1"/>
    <property type="molecule type" value="Genomic_DNA"/>
</dbReference>
<dbReference type="Proteomes" id="UP000441208">
    <property type="component" value="Unassembled WGS sequence"/>
</dbReference>
<evidence type="ECO:0000313" key="18">
    <source>
        <dbReference type="Proteomes" id="UP000476176"/>
    </source>
</evidence>
<evidence type="ECO:0000313" key="19">
    <source>
        <dbReference type="Proteomes" id="UP000488956"/>
    </source>
</evidence>
<evidence type="ECO:0000313" key="4">
    <source>
        <dbReference type="EMBL" id="KAE9072634.1"/>
    </source>
</evidence>